<accession>A0A1L1PPA7</accession>
<keyword evidence="2" id="KW-1185">Reference proteome</keyword>
<evidence type="ECO:0000313" key="1">
    <source>
        <dbReference type="EMBL" id="CDN88737.1"/>
    </source>
</evidence>
<gene>
    <name evidence="1" type="ORF">BN948_03173</name>
</gene>
<evidence type="ECO:0000313" key="2">
    <source>
        <dbReference type="Proteomes" id="UP000028878"/>
    </source>
</evidence>
<reference evidence="2" key="1">
    <citation type="submission" date="2014-11" db="EMBL/GenBank/DDBJ databases">
        <title>Draft genome sequence of Hydrogenophaga intermedia S1.</title>
        <authorList>
            <person name="Gan H.M."/>
            <person name="Chew T.H."/>
            <person name="Stolz A."/>
        </authorList>
    </citation>
    <scope>NUCLEOTIDE SEQUENCE [LARGE SCALE GENOMIC DNA]</scope>
    <source>
        <strain evidence="2">S1</strain>
    </source>
</reference>
<protein>
    <submittedName>
        <fullName evidence="1">Uncharacterized protein</fullName>
    </submittedName>
</protein>
<organism evidence="1 2">
    <name type="scientific">Hydrogenophaga intermedia</name>
    <dbReference type="NCBI Taxonomy" id="65786"/>
    <lineage>
        <taxon>Bacteria</taxon>
        <taxon>Pseudomonadati</taxon>
        <taxon>Pseudomonadota</taxon>
        <taxon>Betaproteobacteria</taxon>
        <taxon>Burkholderiales</taxon>
        <taxon>Comamonadaceae</taxon>
        <taxon>Hydrogenophaga</taxon>
    </lineage>
</organism>
<name>A0A1L1PPA7_HYDIT</name>
<dbReference type="Proteomes" id="UP000028878">
    <property type="component" value="Unassembled WGS sequence"/>
</dbReference>
<dbReference type="AlphaFoldDB" id="A0A1L1PPA7"/>
<sequence length="112" mass="12892">MKMEWSEVYEFVQTPLEPVPDWALRELAQELQRLKIDVDVRLLGVPDAFPDGGWCIHQEDDVWLVYHSERGRRSGPAIFTSSFDAANFYLWCRASHPKNGNGDVGRLPKFKG</sequence>
<proteinExistence type="predicted"/>
<dbReference type="EMBL" id="CCAE010000028">
    <property type="protein sequence ID" value="CDN88737.1"/>
    <property type="molecule type" value="Genomic_DNA"/>
</dbReference>
<dbReference type="RefSeq" id="WP_009519439.1">
    <property type="nucleotide sequence ID" value="NZ_CCAE010000028.1"/>
</dbReference>